<dbReference type="RefSeq" id="XP_022094782.1">
    <property type="nucleotide sequence ID" value="XM_022239090.1"/>
</dbReference>
<gene>
    <name evidence="4 5 6" type="primary">LOC110981484</name>
</gene>
<dbReference type="GO" id="GO:0003676">
    <property type="term" value="F:nucleic acid binding"/>
    <property type="evidence" value="ECO:0007669"/>
    <property type="project" value="InterPro"/>
</dbReference>
<keyword evidence="3" id="KW-1185">Reference proteome</keyword>
<dbReference type="SMART" id="SM00733">
    <property type="entry name" value="Mterf"/>
    <property type="match status" value="7"/>
</dbReference>
<comment type="similarity">
    <text evidence="1">Belongs to the mTERF family.</text>
</comment>
<dbReference type="RefSeq" id="XP_022094798.1">
    <property type="nucleotide sequence ID" value="XM_022239106.1"/>
</dbReference>
<protein>
    <submittedName>
        <fullName evidence="4 5">Uncharacterized protein LOC110981484</fullName>
    </submittedName>
</protein>
<reference evidence="4 5" key="1">
    <citation type="submission" date="2025-04" db="UniProtKB">
        <authorList>
            <consortium name="RefSeq"/>
        </authorList>
    </citation>
    <scope>IDENTIFICATION</scope>
</reference>
<accession>A0A8B7YQ24</accession>
<dbReference type="GeneID" id="110981484"/>
<dbReference type="PANTHER" id="PTHR15437">
    <property type="entry name" value="TRANSCRIPTION TERMINATION FACTOR, MITOCHONDRIAL"/>
    <property type="match status" value="1"/>
</dbReference>
<dbReference type="RefSeq" id="XP_022094789.1">
    <property type="nucleotide sequence ID" value="XM_022239097.1"/>
</dbReference>
<dbReference type="Pfam" id="PF02536">
    <property type="entry name" value="mTERF"/>
    <property type="match status" value="1"/>
</dbReference>
<sequence>MANMMAAHLHGTMFQVHVKNVVRCLFRCNFVLKGTHGPCGRHRTVCWRTSSSVAKPLSLSLNSSGVFIRLLCSDTDLPVKAKRGRKVTVPNEETKRYLTFLGLDCDLIQQNQPMVLVEDVSNVQNRVNFLQNLDLSEAEVVAILRKSPELLKVDATNIQEHIQFLQDLGLEGLLILNIFQRVPRFFATPLSRIRSNMEYIQSLNLTNKNLRILLKYFPSLFYRRKNGVRYIGECLRRVVLEHDPSCNAETALRYMIRSDPLLFGRTVGEIEHHVQHLISLGFTGVSLAKIIRFCPSVLRIGTGFITERLLLMQRCLSLSSEESLDMVMRLPKILNASDHTIETKCDYLFKRGFVAADIYRNPRVLNASLQRIESRLDKLEECNFRPKSLSFILQTDDWFENFLEEIKQRKKMDHKTEQTSEK</sequence>
<evidence type="ECO:0000256" key="2">
    <source>
        <dbReference type="ARBA" id="ARBA00022946"/>
    </source>
</evidence>
<evidence type="ECO:0000256" key="1">
    <source>
        <dbReference type="ARBA" id="ARBA00007692"/>
    </source>
</evidence>
<name>A0A8B7YQ24_ACAPL</name>
<dbReference type="GO" id="GO:0006393">
    <property type="term" value="P:termination of mitochondrial transcription"/>
    <property type="evidence" value="ECO:0007669"/>
    <property type="project" value="TreeGrafter"/>
</dbReference>
<dbReference type="OrthoDB" id="637682at2759"/>
<dbReference type="AlphaFoldDB" id="A0A8B7YQ24"/>
<keyword evidence="2" id="KW-0809">Transit peptide</keyword>
<dbReference type="Gene3D" id="1.25.70.10">
    <property type="entry name" value="Transcription termination factor 3, mitochondrial"/>
    <property type="match status" value="2"/>
</dbReference>
<dbReference type="InterPro" id="IPR003690">
    <property type="entry name" value="MTERF"/>
</dbReference>
<evidence type="ECO:0000313" key="3">
    <source>
        <dbReference type="Proteomes" id="UP000694845"/>
    </source>
</evidence>
<evidence type="ECO:0000313" key="5">
    <source>
        <dbReference type="RefSeq" id="XP_022094789.1"/>
    </source>
</evidence>
<evidence type="ECO:0000313" key="4">
    <source>
        <dbReference type="RefSeq" id="XP_022094782.1"/>
    </source>
</evidence>
<dbReference type="OMA" id="VVIRCPA"/>
<dbReference type="KEGG" id="aplc:110981484"/>
<evidence type="ECO:0000313" key="6">
    <source>
        <dbReference type="RefSeq" id="XP_022094798.1"/>
    </source>
</evidence>
<dbReference type="PANTHER" id="PTHR15437:SF6">
    <property type="entry name" value="TRANSCRIPTION TERMINATION FACTOR, MITOCHONDRIAL"/>
    <property type="match status" value="1"/>
</dbReference>
<dbReference type="InterPro" id="IPR038538">
    <property type="entry name" value="MTERF_sf"/>
</dbReference>
<dbReference type="Proteomes" id="UP000694845">
    <property type="component" value="Unplaced"/>
</dbReference>
<dbReference type="GO" id="GO:0005759">
    <property type="term" value="C:mitochondrial matrix"/>
    <property type="evidence" value="ECO:0007669"/>
    <property type="project" value="TreeGrafter"/>
</dbReference>
<proteinExistence type="inferred from homology"/>
<organism evidence="3 4">
    <name type="scientific">Acanthaster planci</name>
    <name type="common">Crown-of-thorns starfish</name>
    <dbReference type="NCBI Taxonomy" id="133434"/>
    <lineage>
        <taxon>Eukaryota</taxon>
        <taxon>Metazoa</taxon>
        <taxon>Echinodermata</taxon>
        <taxon>Eleutherozoa</taxon>
        <taxon>Asterozoa</taxon>
        <taxon>Asteroidea</taxon>
        <taxon>Valvatacea</taxon>
        <taxon>Valvatida</taxon>
        <taxon>Acanthasteridae</taxon>
        <taxon>Acanthaster</taxon>
    </lineage>
</organism>